<sequence length="163" mass="18067">MTSGSPIAPSPAIPLASERRFLPSRPSPGSTQLPCLHDLFFSARQLYFHSRCSHLPLRTHEETAQKVSCAKGKCQQCPDSSPPLDPPCQQQNNNSMRASIRQRKFSPNHSRPHLRPAFHHMHGAALPPNPPSHEPTEKIGKKGKETFKAVVGACPRRRADDMP</sequence>
<dbReference type="GeneID" id="54293068"/>
<dbReference type="EMBL" id="ML995480">
    <property type="protein sequence ID" value="KAF2144190.1"/>
    <property type="molecule type" value="Genomic_DNA"/>
</dbReference>
<dbReference type="RefSeq" id="XP_033399902.1">
    <property type="nucleotide sequence ID" value="XM_033535574.1"/>
</dbReference>
<feature type="region of interest" description="Disordered" evidence="1">
    <location>
        <begin position="74"/>
        <end position="163"/>
    </location>
</feature>
<feature type="compositionally biased region" description="Basic and acidic residues" evidence="1">
    <location>
        <begin position="134"/>
        <end position="147"/>
    </location>
</feature>
<evidence type="ECO:0000313" key="3">
    <source>
        <dbReference type="Proteomes" id="UP000799438"/>
    </source>
</evidence>
<keyword evidence="3" id="KW-1185">Reference proteome</keyword>
<gene>
    <name evidence="2" type="ORF">K452DRAFT_154456</name>
</gene>
<evidence type="ECO:0000313" key="2">
    <source>
        <dbReference type="EMBL" id="KAF2144190.1"/>
    </source>
</evidence>
<dbReference type="Proteomes" id="UP000799438">
    <property type="component" value="Unassembled WGS sequence"/>
</dbReference>
<name>A0A6A6BJ54_9PEZI</name>
<feature type="compositionally biased region" description="Basic residues" evidence="1">
    <location>
        <begin position="100"/>
        <end position="122"/>
    </location>
</feature>
<accession>A0A6A6BJ54</accession>
<evidence type="ECO:0000256" key="1">
    <source>
        <dbReference type="SAM" id="MobiDB-lite"/>
    </source>
</evidence>
<reference evidence="2" key="1">
    <citation type="journal article" date="2020" name="Stud. Mycol.">
        <title>101 Dothideomycetes genomes: a test case for predicting lifestyles and emergence of pathogens.</title>
        <authorList>
            <person name="Haridas S."/>
            <person name="Albert R."/>
            <person name="Binder M."/>
            <person name="Bloem J."/>
            <person name="Labutti K."/>
            <person name="Salamov A."/>
            <person name="Andreopoulos B."/>
            <person name="Baker S."/>
            <person name="Barry K."/>
            <person name="Bills G."/>
            <person name="Bluhm B."/>
            <person name="Cannon C."/>
            <person name="Castanera R."/>
            <person name="Culley D."/>
            <person name="Daum C."/>
            <person name="Ezra D."/>
            <person name="Gonzalez J."/>
            <person name="Henrissat B."/>
            <person name="Kuo A."/>
            <person name="Liang C."/>
            <person name="Lipzen A."/>
            <person name="Lutzoni F."/>
            <person name="Magnuson J."/>
            <person name="Mondo S."/>
            <person name="Nolan M."/>
            <person name="Ohm R."/>
            <person name="Pangilinan J."/>
            <person name="Park H.-J."/>
            <person name="Ramirez L."/>
            <person name="Alfaro M."/>
            <person name="Sun H."/>
            <person name="Tritt A."/>
            <person name="Yoshinaga Y."/>
            <person name="Zwiers L.-H."/>
            <person name="Turgeon B."/>
            <person name="Goodwin S."/>
            <person name="Spatafora J."/>
            <person name="Crous P."/>
            <person name="Grigoriev I."/>
        </authorList>
    </citation>
    <scope>NUCLEOTIDE SEQUENCE</scope>
    <source>
        <strain evidence="2">CBS 121167</strain>
    </source>
</reference>
<proteinExistence type="predicted"/>
<protein>
    <submittedName>
        <fullName evidence="2">Uncharacterized protein</fullName>
    </submittedName>
</protein>
<organism evidence="2 3">
    <name type="scientific">Aplosporella prunicola CBS 121167</name>
    <dbReference type="NCBI Taxonomy" id="1176127"/>
    <lineage>
        <taxon>Eukaryota</taxon>
        <taxon>Fungi</taxon>
        <taxon>Dikarya</taxon>
        <taxon>Ascomycota</taxon>
        <taxon>Pezizomycotina</taxon>
        <taxon>Dothideomycetes</taxon>
        <taxon>Dothideomycetes incertae sedis</taxon>
        <taxon>Botryosphaeriales</taxon>
        <taxon>Aplosporellaceae</taxon>
        <taxon>Aplosporella</taxon>
    </lineage>
</organism>
<dbReference type="AlphaFoldDB" id="A0A6A6BJ54"/>